<organism evidence="1 2">
    <name type="scientific">Brasilonema sennae CENA114</name>
    <dbReference type="NCBI Taxonomy" id="415709"/>
    <lineage>
        <taxon>Bacteria</taxon>
        <taxon>Bacillati</taxon>
        <taxon>Cyanobacteriota</taxon>
        <taxon>Cyanophyceae</taxon>
        <taxon>Nostocales</taxon>
        <taxon>Scytonemataceae</taxon>
        <taxon>Brasilonema</taxon>
        <taxon>Bromeliae group (in: Brasilonema)</taxon>
    </lineage>
</organism>
<sequence>MLKSEAEKSMINSHFCKLFQIQNLAKYRLYNRQKNLTSIGYCLDIVDNINQLVNIHERKPNG</sequence>
<evidence type="ECO:0000313" key="2">
    <source>
        <dbReference type="Proteomes" id="UP000503129"/>
    </source>
</evidence>
<evidence type="ECO:0000313" key="1">
    <source>
        <dbReference type="EMBL" id="QDL10194.1"/>
    </source>
</evidence>
<proteinExistence type="predicted"/>
<dbReference type="EMBL" id="CP030118">
    <property type="protein sequence ID" value="QDL10194.1"/>
    <property type="molecule type" value="Genomic_DNA"/>
</dbReference>
<name>A0A856MJ25_9CYAN</name>
<protein>
    <submittedName>
        <fullName evidence="1">Uncharacterized protein</fullName>
    </submittedName>
</protein>
<accession>A0A856MJ25</accession>
<dbReference type="KEGG" id="bsen:DP114_21900"/>
<reference evidence="1 2" key="1">
    <citation type="submission" date="2018-06" db="EMBL/GenBank/DDBJ databases">
        <title>Comparative genomics of Brasilonema spp. strains.</title>
        <authorList>
            <person name="Alvarenga D.O."/>
            <person name="Fiore M.F."/>
            <person name="Varani A.M."/>
        </authorList>
    </citation>
    <scope>NUCLEOTIDE SEQUENCE [LARGE SCALE GENOMIC DNA]</scope>
    <source>
        <strain evidence="1 2">CENA114</strain>
    </source>
</reference>
<dbReference type="AlphaFoldDB" id="A0A856MJ25"/>
<dbReference type="Proteomes" id="UP000503129">
    <property type="component" value="Chromosome"/>
</dbReference>
<keyword evidence="2" id="KW-1185">Reference proteome</keyword>
<gene>
    <name evidence="1" type="ORF">DP114_21900</name>
</gene>